<evidence type="ECO:0000313" key="14">
    <source>
        <dbReference type="Proteomes" id="UP000775547"/>
    </source>
</evidence>
<dbReference type="GO" id="GO:0005886">
    <property type="term" value="C:plasma membrane"/>
    <property type="evidence" value="ECO:0007669"/>
    <property type="project" value="UniProtKB-ARBA"/>
</dbReference>
<evidence type="ECO:0000256" key="1">
    <source>
        <dbReference type="ARBA" id="ARBA00004141"/>
    </source>
</evidence>
<feature type="transmembrane region" description="Helical" evidence="11">
    <location>
        <begin position="226"/>
        <end position="250"/>
    </location>
</feature>
<reference evidence="13" key="2">
    <citation type="submission" date="2021-10" db="EMBL/GenBank/DDBJ databases">
        <title>Phylogenomics reveals ancestral predisposition of the termite-cultivated fungus Termitomyces towards a domesticated lifestyle.</title>
        <authorList>
            <person name="Auxier B."/>
            <person name="Grum-Grzhimaylo A."/>
            <person name="Cardenas M.E."/>
            <person name="Lodge J.D."/>
            <person name="Laessoe T."/>
            <person name="Pedersen O."/>
            <person name="Smith M.E."/>
            <person name="Kuyper T.W."/>
            <person name="Franco-Molano E.A."/>
            <person name="Baroni T.J."/>
            <person name="Aanen D.K."/>
        </authorList>
    </citation>
    <scope>NUCLEOTIDE SEQUENCE</scope>
    <source>
        <strain evidence="13">AP01</strain>
        <tissue evidence="13">Mycelium</tissue>
    </source>
</reference>
<feature type="transmembrane region" description="Helical" evidence="11">
    <location>
        <begin position="262"/>
        <end position="282"/>
    </location>
</feature>
<dbReference type="Gene3D" id="1.20.1250.20">
    <property type="entry name" value="MFS general substrate transporter like domains"/>
    <property type="match status" value="1"/>
</dbReference>
<dbReference type="FunFam" id="1.20.1250.20:FF:000115">
    <property type="entry name" value="High-affinity glucose transporter"/>
    <property type="match status" value="1"/>
</dbReference>
<dbReference type="Pfam" id="PF00083">
    <property type="entry name" value="Sugar_tr"/>
    <property type="match status" value="1"/>
</dbReference>
<dbReference type="GO" id="GO:0005351">
    <property type="term" value="F:carbohydrate:proton symporter activity"/>
    <property type="evidence" value="ECO:0007669"/>
    <property type="project" value="TreeGrafter"/>
</dbReference>
<dbReference type="CDD" id="cd17356">
    <property type="entry name" value="MFS_HXT"/>
    <property type="match status" value="1"/>
</dbReference>
<gene>
    <name evidence="13" type="ORF">DXG03_005400</name>
</gene>
<feature type="transmembrane region" description="Helical" evidence="11">
    <location>
        <begin position="517"/>
        <end position="534"/>
    </location>
</feature>
<feature type="transmembrane region" description="Helical" evidence="11">
    <location>
        <begin position="385"/>
        <end position="407"/>
    </location>
</feature>
<feature type="transmembrane region" description="Helical" evidence="11">
    <location>
        <begin position="161"/>
        <end position="179"/>
    </location>
</feature>
<feature type="transmembrane region" description="Helical" evidence="11">
    <location>
        <begin position="419"/>
        <end position="437"/>
    </location>
</feature>
<dbReference type="OrthoDB" id="6612291at2759"/>
<evidence type="ECO:0000256" key="8">
    <source>
        <dbReference type="ARBA" id="ARBA00049119"/>
    </source>
</evidence>
<keyword evidence="5 11" id="KW-1133">Transmembrane helix</keyword>
<evidence type="ECO:0000256" key="3">
    <source>
        <dbReference type="ARBA" id="ARBA00022448"/>
    </source>
</evidence>
<name>A0A9P7KEA7_9AGAR</name>
<dbReference type="InterPro" id="IPR005828">
    <property type="entry name" value="MFS_sugar_transport-like"/>
</dbReference>
<feature type="transmembrane region" description="Helical" evidence="11">
    <location>
        <begin position="554"/>
        <end position="572"/>
    </location>
</feature>
<dbReference type="Proteomes" id="UP000775547">
    <property type="component" value="Unassembled WGS sequence"/>
</dbReference>
<feature type="transmembrane region" description="Helical" evidence="11">
    <location>
        <begin position="200"/>
        <end position="220"/>
    </location>
</feature>
<comment type="caution">
    <text evidence="13">The sequence shown here is derived from an EMBL/GenBank/DDBJ whole genome shotgun (WGS) entry which is preliminary data.</text>
</comment>
<dbReference type="PROSITE" id="PS00216">
    <property type="entry name" value="SUGAR_TRANSPORT_1"/>
    <property type="match status" value="2"/>
</dbReference>
<dbReference type="PRINTS" id="PR00171">
    <property type="entry name" value="SUGRTRNSPORT"/>
</dbReference>
<feature type="region of interest" description="Disordered" evidence="10">
    <location>
        <begin position="1"/>
        <end position="40"/>
    </location>
</feature>
<proteinExistence type="inferred from homology"/>
<dbReference type="PROSITE" id="PS50850">
    <property type="entry name" value="MFS"/>
    <property type="match status" value="1"/>
</dbReference>
<dbReference type="GO" id="GO:0010255">
    <property type="term" value="P:glucose mediated signaling pathway"/>
    <property type="evidence" value="ECO:0007669"/>
    <property type="project" value="UniProtKB-ARBA"/>
</dbReference>
<keyword evidence="7" id="KW-0325">Glycoprotein</keyword>
<dbReference type="InterPro" id="IPR050360">
    <property type="entry name" value="MFS_Sugar_Transporters"/>
</dbReference>
<evidence type="ECO:0000259" key="12">
    <source>
        <dbReference type="PROSITE" id="PS50850"/>
    </source>
</evidence>
<keyword evidence="3 9" id="KW-0813">Transport</keyword>
<dbReference type="InterPro" id="IPR005829">
    <property type="entry name" value="Sugar_transporter_CS"/>
</dbReference>
<evidence type="ECO:0000256" key="7">
    <source>
        <dbReference type="ARBA" id="ARBA00023180"/>
    </source>
</evidence>
<evidence type="ECO:0000256" key="4">
    <source>
        <dbReference type="ARBA" id="ARBA00022692"/>
    </source>
</evidence>
<comment type="similarity">
    <text evidence="2 9">Belongs to the major facilitator superfamily. Sugar transporter (TC 2.A.1.1) family.</text>
</comment>
<reference evidence="13" key="1">
    <citation type="submission" date="2020-07" db="EMBL/GenBank/DDBJ databases">
        <authorList>
            <person name="Nieuwenhuis M."/>
            <person name="Van De Peppel L.J.J."/>
        </authorList>
    </citation>
    <scope>NUCLEOTIDE SEQUENCE</scope>
    <source>
        <strain evidence="13">AP01</strain>
        <tissue evidence="13">Mycelium</tissue>
    </source>
</reference>
<evidence type="ECO:0000256" key="11">
    <source>
        <dbReference type="SAM" id="Phobius"/>
    </source>
</evidence>
<dbReference type="NCBIfam" id="TIGR00879">
    <property type="entry name" value="SP"/>
    <property type="match status" value="1"/>
</dbReference>
<dbReference type="SUPFAM" id="SSF103473">
    <property type="entry name" value="MFS general substrate transporter"/>
    <property type="match status" value="1"/>
</dbReference>
<feature type="transmembrane region" description="Helical" evidence="11">
    <location>
        <begin position="449"/>
        <end position="469"/>
    </location>
</feature>
<dbReference type="GO" id="GO:0005536">
    <property type="term" value="F:D-glucose binding"/>
    <property type="evidence" value="ECO:0007669"/>
    <property type="project" value="UniProtKB-ARBA"/>
</dbReference>
<dbReference type="InterPro" id="IPR036259">
    <property type="entry name" value="MFS_trans_sf"/>
</dbReference>
<keyword evidence="4 11" id="KW-0812">Transmembrane</keyword>
<evidence type="ECO:0000256" key="6">
    <source>
        <dbReference type="ARBA" id="ARBA00023136"/>
    </source>
</evidence>
<dbReference type="EMBL" id="JABCKV010000033">
    <property type="protein sequence ID" value="KAG5645705.1"/>
    <property type="molecule type" value="Genomic_DNA"/>
</dbReference>
<evidence type="ECO:0000256" key="2">
    <source>
        <dbReference type="ARBA" id="ARBA00010992"/>
    </source>
</evidence>
<evidence type="ECO:0000256" key="10">
    <source>
        <dbReference type="SAM" id="MobiDB-lite"/>
    </source>
</evidence>
<dbReference type="PANTHER" id="PTHR48022:SF17">
    <property type="entry name" value="HEXOSE TRANSPORTER"/>
    <property type="match status" value="1"/>
</dbReference>
<dbReference type="InterPro" id="IPR020846">
    <property type="entry name" value="MFS_dom"/>
</dbReference>
<evidence type="ECO:0000256" key="9">
    <source>
        <dbReference type="RuleBase" id="RU003346"/>
    </source>
</evidence>
<dbReference type="PROSITE" id="PS00217">
    <property type="entry name" value="SUGAR_TRANSPORT_2"/>
    <property type="match status" value="1"/>
</dbReference>
<protein>
    <recommendedName>
        <fullName evidence="12">Major facilitator superfamily (MFS) profile domain-containing protein</fullName>
    </recommendedName>
</protein>
<organism evidence="13 14">
    <name type="scientific">Asterophora parasitica</name>
    <dbReference type="NCBI Taxonomy" id="117018"/>
    <lineage>
        <taxon>Eukaryota</taxon>
        <taxon>Fungi</taxon>
        <taxon>Dikarya</taxon>
        <taxon>Basidiomycota</taxon>
        <taxon>Agaricomycotina</taxon>
        <taxon>Agaricomycetes</taxon>
        <taxon>Agaricomycetidae</taxon>
        <taxon>Agaricales</taxon>
        <taxon>Tricholomatineae</taxon>
        <taxon>Lyophyllaceae</taxon>
        <taxon>Asterophora</taxon>
    </lineage>
</organism>
<feature type="transmembrane region" description="Helical" evidence="11">
    <location>
        <begin position="481"/>
        <end position="505"/>
    </location>
</feature>
<keyword evidence="6 11" id="KW-0472">Membrane</keyword>
<evidence type="ECO:0000313" key="13">
    <source>
        <dbReference type="EMBL" id="KAG5645705.1"/>
    </source>
</evidence>
<accession>A0A9P7KEA7</accession>
<dbReference type="InterPro" id="IPR003663">
    <property type="entry name" value="Sugar/inositol_transpt"/>
</dbReference>
<keyword evidence="14" id="KW-1185">Reference proteome</keyword>
<dbReference type="PANTHER" id="PTHR48022">
    <property type="entry name" value="PLASTIDIC GLUCOSE TRANSPORTER 4"/>
    <property type="match status" value="1"/>
</dbReference>
<sequence>MGLTDASVSTEDDHPRAETGLAHGAPTPPAAPPLSQHQQTNPTQAFLPWLTLWRRMLPSATSPFTSEVSQGTFYARNLFRKPFERELSLPASSSPALREGACFYDFPIHIGSFSAFGGILFGYDTGVIGGVKEMKDWLRTFGHPDETKKVGYGISSSNESLVVSILSAGTFFGALLAAPTADYMGRKWVCGGKLSPSKSLMAFQGIVFACLIFSAGVAMQTAATEIPLFVVGRVFAGLGVGLVSCLIPMYQSECSPKWIRGAVVSTYQWAITIGLLLASIVNNFTQYRDDHSSYRIPVAIQFVWAAILAGGMSLLPESPRWLIKRGRDADAAISLGRLNGYRSTDPEVELELDEIRANLEAEKALGESSYIDCFRFTKNKIALRTLTGIFIQAWQQLTGINFIFYYGTTFFQNSGISDPFLISIATNIVNVFMTLPGMWGVERFGRRRLLLVGAAGMALCEFIVAIVGVTVSVQNLAGQKVLIAFVCIYIAFFASTWGPIAWVITGEIFPLQIRAKAMSLSVASNWLWNFGISYATPYLVNKQPGSAGLEAKVFFIWGTTCFCCIIFTYFCIPETKGLSLEQIDLMYQHTIPAKSLEYRRRLVADEGLPRHSEKAEDHQSDEKA</sequence>
<comment type="catalytic activity">
    <reaction evidence="8">
        <text>myo-inositol(out) + H(+)(out) = myo-inositol(in) + H(+)(in)</text>
        <dbReference type="Rhea" id="RHEA:60364"/>
        <dbReference type="ChEBI" id="CHEBI:15378"/>
        <dbReference type="ChEBI" id="CHEBI:17268"/>
    </reaction>
</comment>
<dbReference type="AlphaFoldDB" id="A0A9P7KEA7"/>
<comment type="subcellular location">
    <subcellularLocation>
        <location evidence="1">Membrane</location>
        <topology evidence="1">Multi-pass membrane protein</topology>
    </subcellularLocation>
</comment>
<feature type="domain" description="Major facilitator superfamily (MFS) profile" evidence="12">
    <location>
        <begin position="110"/>
        <end position="576"/>
    </location>
</feature>
<evidence type="ECO:0000256" key="5">
    <source>
        <dbReference type="ARBA" id="ARBA00022989"/>
    </source>
</evidence>